<sequence length="158" mass="17992">MKSQINLLILFSSSAALPLRSKSTTVTALTWFHWVLVVIDLSSAMVFYFDSISEKIDKTLQLVIDTALRTYDLNIGNRRSPAWNIIKCPKQPTSFKCGFYVMRYMKDVIRDPSILSKRNFGGKKTYTTTEIDEAPHSFHMPDNAMFSGPKMIVLIGLF</sequence>
<evidence type="ECO:0000313" key="2">
    <source>
        <dbReference type="Proteomes" id="UP000828048"/>
    </source>
</evidence>
<dbReference type="EMBL" id="CM037161">
    <property type="protein sequence ID" value="KAH7854747.1"/>
    <property type="molecule type" value="Genomic_DNA"/>
</dbReference>
<accession>A0ACB7YMW1</accession>
<protein>
    <submittedName>
        <fullName evidence="1">Uncharacterized protein</fullName>
    </submittedName>
</protein>
<name>A0ACB7YMW1_9ERIC</name>
<dbReference type="Proteomes" id="UP000828048">
    <property type="component" value="Chromosome 11"/>
</dbReference>
<evidence type="ECO:0000313" key="1">
    <source>
        <dbReference type="EMBL" id="KAH7854747.1"/>
    </source>
</evidence>
<reference evidence="1 2" key="1">
    <citation type="journal article" date="2021" name="Hortic Res">
        <title>High-quality reference genome and annotation aids understanding of berry development for evergreen blueberry (Vaccinium darrowii).</title>
        <authorList>
            <person name="Yu J."/>
            <person name="Hulse-Kemp A.M."/>
            <person name="Babiker E."/>
            <person name="Staton M."/>
        </authorList>
    </citation>
    <scope>NUCLEOTIDE SEQUENCE [LARGE SCALE GENOMIC DNA]</scope>
    <source>
        <strain evidence="2">cv. NJ 8807/NJ 8810</strain>
        <tissue evidence="1">Young leaf</tissue>
    </source>
</reference>
<proteinExistence type="predicted"/>
<organism evidence="1 2">
    <name type="scientific">Vaccinium darrowii</name>
    <dbReference type="NCBI Taxonomy" id="229202"/>
    <lineage>
        <taxon>Eukaryota</taxon>
        <taxon>Viridiplantae</taxon>
        <taxon>Streptophyta</taxon>
        <taxon>Embryophyta</taxon>
        <taxon>Tracheophyta</taxon>
        <taxon>Spermatophyta</taxon>
        <taxon>Magnoliopsida</taxon>
        <taxon>eudicotyledons</taxon>
        <taxon>Gunneridae</taxon>
        <taxon>Pentapetalae</taxon>
        <taxon>asterids</taxon>
        <taxon>Ericales</taxon>
        <taxon>Ericaceae</taxon>
        <taxon>Vaccinioideae</taxon>
        <taxon>Vaccinieae</taxon>
        <taxon>Vaccinium</taxon>
    </lineage>
</organism>
<gene>
    <name evidence="1" type="ORF">Vadar_017367</name>
</gene>
<comment type="caution">
    <text evidence="1">The sequence shown here is derived from an EMBL/GenBank/DDBJ whole genome shotgun (WGS) entry which is preliminary data.</text>
</comment>
<keyword evidence="2" id="KW-1185">Reference proteome</keyword>